<dbReference type="SMART" id="SM00479">
    <property type="entry name" value="EXOIII"/>
    <property type="match status" value="1"/>
</dbReference>
<feature type="domain" description="Exonuclease" evidence="6">
    <location>
        <begin position="434"/>
        <end position="612"/>
    </location>
</feature>
<dbReference type="Gene3D" id="3.30.420.10">
    <property type="entry name" value="Ribonuclease H-like superfamily/Ribonuclease H"/>
    <property type="match status" value="1"/>
</dbReference>
<keyword evidence="3" id="KW-0378">Hydrolase</keyword>
<accession>A0A6G1KCJ9</accession>
<dbReference type="InterPro" id="IPR034922">
    <property type="entry name" value="REX1-like_exo"/>
</dbReference>
<feature type="compositionally biased region" description="Basic and acidic residues" evidence="5">
    <location>
        <begin position="653"/>
        <end position="667"/>
    </location>
</feature>
<keyword evidence="8" id="KW-1185">Reference proteome</keyword>
<reference evidence="7" key="1">
    <citation type="journal article" date="2020" name="Stud. Mycol.">
        <title>101 Dothideomycetes genomes: a test case for predicting lifestyles and emergence of pathogens.</title>
        <authorList>
            <person name="Haridas S."/>
            <person name="Albert R."/>
            <person name="Binder M."/>
            <person name="Bloem J."/>
            <person name="Labutti K."/>
            <person name="Salamov A."/>
            <person name="Andreopoulos B."/>
            <person name="Baker S."/>
            <person name="Barry K."/>
            <person name="Bills G."/>
            <person name="Bluhm B."/>
            <person name="Cannon C."/>
            <person name="Castanera R."/>
            <person name="Culley D."/>
            <person name="Daum C."/>
            <person name="Ezra D."/>
            <person name="Gonzalez J."/>
            <person name="Henrissat B."/>
            <person name="Kuo A."/>
            <person name="Liang C."/>
            <person name="Lipzen A."/>
            <person name="Lutzoni F."/>
            <person name="Magnuson J."/>
            <person name="Mondo S."/>
            <person name="Nolan M."/>
            <person name="Ohm R."/>
            <person name="Pangilinan J."/>
            <person name="Park H.-J."/>
            <person name="Ramirez L."/>
            <person name="Alfaro M."/>
            <person name="Sun H."/>
            <person name="Tritt A."/>
            <person name="Yoshinaga Y."/>
            <person name="Zwiers L.-H."/>
            <person name="Turgeon B."/>
            <person name="Goodwin S."/>
            <person name="Spatafora J."/>
            <person name="Crous P."/>
            <person name="Grigoriev I."/>
        </authorList>
    </citation>
    <scope>NUCLEOTIDE SEQUENCE</scope>
    <source>
        <strain evidence="7">CBS 279.74</strain>
    </source>
</reference>
<keyword evidence="2" id="KW-0540">Nuclease</keyword>
<keyword evidence="4 7" id="KW-0269">Exonuclease</keyword>
<comment type="similarity">
    <text evidence="1">Belongs to the REXO1/REXO3 family.</text>
</comment>
<dbReference type="InterPro" id="IPR036397">
    <property type="entry name" value="RNaseH_sf"/>
</dbReference>
<evidence type="ECO:0000256" key="4">
    <source>
        <dbReference type="ARBA" id="ARBA00022839"/>
    </source>
</evidence>
<dbReference type="Proteomes" id="UP000799428">
    <property type="component" value="Unassembled WGS sequence"/>
</dbReference>
<sequence length="674" mass="73816">MWPSLPSFRPFGDVACPGGARCEVPHCLFSHHTAVNIPAPPSSATYSTAASSTLLDSGWEAKRLKLNDGTKEPAIQAMRESDLPPTKDIFVGSIAPKKVAPPTNKDTSMHHNVSERPSAPAKTSNTLPRSATRLISPPVKPVTTKPAPTTAPVAASIPEVEVKLLPKKLPKDPAAFTRRIQFLKTLHQYMVPLNDKVAQSADPPVKVLHLSDNQLKKLALEEEERIAVQNGSVYENVMKQRLVAIKKMSVDDWIKARKDVLDKQQQAIAIKNGEAPVKPPPEPVNTGLTPKEEVIFLSRLITPQEGLDAHGYVTKIPTEAEIEEARAGLKSADFWEVCDRCNTRFQVFPDRREEDGALTTGGKCTHHWGRRVFPKRSKNTLGGPTRLSCCNEPVGSPGCTTHDTHVFKVSSATRLSVIMPFIETPHNPKANPHTAVCFDCEMGYTTYGLELLRITAVSWPTHGPLLDVLVRPLGQLLDVNTRFSGVSAEQYLDALPYSAKDAPENPSRLRIVESPHVARELFLSHISPTTPVLGHALENDLNTIRLIHPTIVDTVFLYPHPQGLPIRNGLKNLSRIHLGLDIQQGGAAGHDSFEDARATGELVRAKVALGWKLLKGEGWEIRDEGVFPPMPPGAPPPMAAPTVPSMFAPVKTKALEAKPAEKRKFSDREEDGEE</sequence>
<dbReference type="AlphaFoldDB" id="A0A6G1KCJ9"/>
<dbReference type="GO" id="GO:0005634">
    <property type="term" value="C:nucleus"/>
    <property type="evidence" value="ECO:0007669"/>
    <property type="project" value="TreeGrafter"/>
</dbReference>
<evidence type="ECO:0000256" key="2">
    <source>
        <dbReference type="ARBA" id="ARBA00022722"/>
    </source>
</evidence>
<dbReference type="PANTHER" id="PTHR12801:SF112">
    <property type="entry name" value="RNA EXONUCLEASE 3"/>
    <property type="match status" value="1"/>
</dbReference>
<dbReference type="OrthoDB" id="3996471at2759"/>
<dbReference type="PANTHER" id="PTHR12801">
    <property type="entry name" value="RNA EXONUCLEASE REXO1 / RECO3 FAMILY MEMBER-RELATED"/>
    <property type="match status" value="1"/>
</dbReference>
<evidence type="ECO:0000256" key="5">
    <source>
        <dbReference type="SAM" id="MobiDB-lite"/>
    </source>
</evidence>
<evidence type="ECO:0000313" key="7">
    <source>
        <dbReference type="EMBL" id="KAF2710192.1"/>
    </source>
</evidence>
<dbReference type="InterPro" id="IPR013520">
    <property type="entry name" value="Ribonucl_H"/>
</dbReference>
<evidence type="ECO:0000313" key="8">
    <source>
        <dbReference type="Proteomes" id="UP000799428"/>
    </source>
</evidence>
<name>A0A6G1KCJ9_9PLEO</name>
<dbReference type="InterPro" id="IPR047021">
    <property type="entry name" value="REXO1/3/4-like"/>
</dbReference>
<feature type="region of interest" description="Disordered" evidence="5">
    <location>
        <begin position="97"/>
        <end position="150"/>
    </location>
</feature>
<organism evidence="7 8">
    <name type="scientific">Pleomassaria siparia CBS 279.74</name>
    <dbReference type="NCBI Taxonomy" id="1314801"/>
    <lineage>
        <taxon>Eukaryota</taxon>
        <taxon>Fungi</taxon>
        <taxon>Dikarya</taxon>
        <taxon>Ascomycota</taxon>
        <taxon>Pezizomycotina</taxon>
        <taxon>Dothideomycetes</taxon>
        <taxon>Pleosporomycetidae</taxon>
        <taxon>Pleosporales</taxon>
        <taxon>Pleomassariaceae</taxon>
        <taxon>Pleomassaria</taxon>
    </lineage>
</organism>
<dbReference type="GO" id="GO:0004527">
    <property type="term" value="F:exonuclease activity"/>
    <property type="evidence" value="ECO:0007669"/>
    <property type="project" value="UniProtKB-KW"/>
</dbReference>
<dbReference type="GO" id="GO:0003676">
    <property type="term" value="F:nucleic acid binding"/>
    <property type="evidence" value="ECO:0007669"/>
    <property type="project" value="InterPro"/>
</dbReference>
<evidence type="ECO:0000256" key="3">
    <source>
        <dbReference type="ARBA" id="ARBA00022801"/>
    </source>
</evidence>
<dbReference type="CDD" id="cd06145">
    <property type="entry name" value="REX1_like"/>
    <property type="match status" value="1"/>
</dbReference>
<dbReference type="EMBL" id="MU005769">
    <property type="protein sequence ID" value="KAF2710192.1"/>
    <property type="molecule type" value="Genomic_DNA"/>
</dbReference>
<gene>
    <name evidence="7" type="ORF">K504DRAFT_466609</name>
</gene>
<protein>
    <submittedName>
        <fullName evidence="7">RNA exonuclease 3</fullName>
    </submittedName>
</protein>
<evidence type="ECO:0000259" key="6">
    <source>
        <dbReference type="SMART" id="SM00479"/>
    </source>
</evidence>
<proteinExistence type="inferred from homology"/>
<dbReference type="InterPro" id="IPR012337">
    <property type="entry name" value="RNaseH-like_sf"/>
</dbReference>
<dbReference type="SUPFAM" id="SSF53098">
    <property type="entry name" value="Ribonuclease H-like"/>
    <property type="match status" value="1"/>
</dbReference>
<feature type="region of interest" description="Disordered" evidence="5">
    <location>
        <begin position="652"/>
        <end position="674"/>
    </location>
</feature>
<evidence type="ECO:0000256" key="1">
    <source>
        <dbReference type="ARBA" id="ARBA00006357"/>
    </source>
</evidence>
<feature type="compositionally biased region" description="Low complexity" evidence="5">
    <location>
        <begin position="141"/>
        <end position="150"/>
    </location>
</feature>